<sequence>MNLNSRASRRTSSQRFSLFKDMSLCREIEKILKNLDGPIDIYELLANSPKSYALNIVPTLLKLPNIDPIYLTTIKSVIKTEKKNSISEFFELPANAEGLPKYIHISEEGISISFSTKHALTLWSTCTSSKQMIQKFIISQARIPFKLRVYWKATEGARYFSVNSSINFPKTHIFKNNSFNSIIPSKFKHSLQDFPYAGQVLKSSFNSFMPEKSNIESSPRSINITNKSTLQKELFLAKIGKDAIGILADEVISQEIKFMMDDLVNAINHSIGKNDKKVVTELLVDFLLDESGIWYLYKCKGHKIDYMPSKTLSIHTIGFKKSVMNVNFARGFFETIIEKRRAEVKNDKLSLSTFQNRLMNIQEKSQKMILKNTGYLDLGESRMAIISNYTKNAPVVRVPKTTRNDTESDELEVKVKTLEKFVSNAKSFHTKYGSYS</sequence>
<protein>
    <submittedName>
        <fullName evidence="1">Uncharacterized protein</fullName>
    </submittedName>
</protein>
<keyword evidence="2" id="KW-1185">Reference proteome</keyword>
<dbReference type="Proteomes" id="UP000187209">
    <property type="component" value="Unassembled WGS sequence"/>
</dbReference>
<gene>
    <name evidence="1" type="ORF">SteCoe_17582</name>
</gene>
<dbReference type="AlphaFoldDB" id="A0A1R2BYU3"/>
<evidence type="ECO:0000313" key="1">
    <source>
        <dbReference type="EMBL" id="OMJ81881.1"/>
    </source>
</evidence>
<accession>A0A1R2BYU3</accession>
<reference evidence="1 2" key="1">
    <citation type="submission" date="2016-11" db="EMBL/GenBank/DDBJ databases">
        <title>The macronuclear genome of Stentor coeruleus: a giant cell with tiny introns.</title>
        <authorList>
            <person name="Slabodnick M."/>
            <person name="Ruby J.G."/>
            <person name="Reiff S.B."/>
            <person name="Swart E.C."/>
            <person name="Gosai S."/>
            <person name="Prabakaran S."/>
            <person name="Witkowska E."/>
            <person name="Larue G.E."/>
            <person name="Fisher S."/>
            <person name="Freeman R.M."/>
            <person name="Gunawardena J."/>
            <person name="Chu W."/>
            <person name="Stover N.A."/>
            <person name="Gregory B.D."/>
            <person name="Nowacki M."/>
            <person name="Derisi J."/>
            <person name="Roy S.W."/>
            <person name="Marshall W.F."/>
            <person name="Sood P."/>
        </authorList>
    </citation>
    <scope>NUCLEOTIDE SEQUENCE [LARGE SCALE GENOMIC DNA]</scope>
    <source>
        <strain evidence="1">WM001</strain>
    </source>
</reference>
<evidence type="ECO:0000313" key="2">
    <source>
        <dbReference type="Proteomes" id="UP000187209"/>
    </source>
</evidence>
<organism evidence="1 2">
    <name type="scientific">Stentor coeruleus</name>
    <dbReference type="NCBI Taxonomy" id="5963"/>
    <lineage>
        <taxon>Eukaryota</taxon>
        <taxon>Sar</taxon>
        <taxon>Alveolata</taxon>
        <taxon>Ciliophora</taxon>
        <taxon>Postciliodesmatophora</taxon>
        <taxon>Heterotrichea</taxon>
        <taxon>Heterotrichida</taxon>
        <taxon>Stentoridae</taxon>
        <taxon>Stentor</taxon>
    </lineage>
</organism>
<dbReference type="EMBL" id="MPUH01000363">
    <property type="protein sequence ID" value="OMJ81881.1"/>
    <property type="molecule type" value="Genomic_DNA"/>
</dbReference>
<proteinExistence type="predicted"/>
<name>A0A1R2BYU3_9CILI</name>
<comment type="caution">
    <text evidence="1">The sequence shown here is derived from an EMBL/GenBank/DDBJ whole genome shotgun (WGS) entry which is preliminary data.</text>
</comment>